<dbReference type="STRING" id="212818.A0A0D1Z773"/>
<dbReference type="InterPro" id="IPR036291">
    <property type="entry name" value="NAD(P)-bd_dom_sf"/>
</dbReference>
<dbReference type="VEuPathDB" id="FungiDB:PV10_05294"/>
<dbReference type="EMBL" id="KN847523">
    <property type="protein sequence ID" value="KIV90662.1"/>
    <property type="molecule type" value="Genomic_DNA"/>
</dbReference>
<dbReference type="PANTHER" id="PTHR47129">
    <property type="entry name" value="QUINONE OXIDOREDUCTASE 2"/>
    <property type="match status" value="1"/>
</dbReference>
<dbReference type="Gene3D" id="3.40.50.720">
    <property type="entry name" value="NAD(P)-binding Rossmann-like Domain"/>
    <property type="match status" value="1"/>
</dbReference>
<gene>
    <name evidence="2" type="ORF">PV10_05294</name>
</gene>
<dbReference type="InterPro" id="IPR008030">
    <property type="entry name" value="NmrA-like"/>
</dbReference>
<dbReference type="RefSeq" id="XP_016222236.1">
    <property type="nucleotide sequence ID" value="XM_016369943.1"/>
</dbReference>
<dbReference type="AlphaFoldDB" id="A0A0D1Z773"/>
<evidence type="ECO:0000313" key="3">
    <source>
        <dbReference type="Proteomes" id="UP000054302"/>
    </source>
</evidence>
<dbReference type="HOGENOM" id="CLU_007383_10_4_1"/>
<evidence type="ECO:0000313" key="2">
    <source>
        <dbReference type="EMBL" id="KIV90662.1"/>
    </source>
</evidence>
<dbReference type="OMA" id="VKYIFYG"/>
<dbReference type="GeneID" id="27323139"/>
<dbReference type="Proteomes" id="UP000054302">
    <property type="component" value="Unassembled WGS sequence"/>
</dbReference>
<feature type="domain" description="NmrA-like" evidence="1">
    <location>
        <begin position="3"/>
        <end position="245"/>
    </location>
</feature>
<name>A0A0D1Z773_EXOME</name>
<keyword evidence="3" id="KW-1185">Reference proteome</keyword>
<dbReference type="Pfam" id="PF05368">
    <property type="entry name" value="NmrA"/>
    <property type="match status" value="1"/>
</dbReference>
<dbReference type="Gene3D" id="3.90.25.10">
    <property type="entry name" value="UDP-galactose 4-epimerase, domain 1"/>
    <property type="match status" value="1"/>
</dbReference>
<accession>A0A0D1Z773</accession>
<dbReference type="InterPro" id="IPR052718">
    <property type="entry name" value="NmrA-type_oxidoreductase"/>
</dbReference>
<protein>
    <recommendedName>
        <fullName evidence="1">NmrA-like domain-containing protein</fullName>
    </recommendedName>
</protein>
<evidence type="ECO:0000259" key="1">
    <source>
        <dbReference type="Pfam" id="PF05368"/>
    </source>
</evidence>
<dbReference type="OrthoDB" id="419598at2759"/>
<proteinExistence type="predicted"/>
<organism evidence="2 3">
    <name type="scientific">Exophiala mesophila</name>
    <name type="common">Black yeast-like fungus</name>
    <dbReference type="NCBI Taxonomy" id="212818"/>
    <lineage>
        <taxon>Eukaryota</taxon>
        <taxon>Fungi</taxon>
        <taxon>Dikarya</taxon>
        <taxon>Ascomycota</taxon>
        <taxon>Pezizomycotina</taxon>
        <taxon>Eurotiomycetes</taxon>
        <taxon>Chaetothyriomycetidae</taxon>
        <taxon>Chaetothyriales</taxon>
        <taxon>Herpotrichiellaceae</taxon>
        <taxon>Exophiala</taxon>
    </lineage>
</organism>
<dbReference type="PANTHER" id="PTHR47129:SF1">
    <property type="entry name" value="NMRA-LIKE DOMAIN-CONTAINING PROTEIN"/>
    <property type="match status" value="1"/>
</dbReference>
<reference evidence="2 3" key="1">
    <citation type="submission" date="2015-01" db="EMBL/GenBank/DDBJ databases">
        <title>The Genome Sequence of Exophiala mesophila CBS40295.</title>
        <authorList>
            <consortium name="The Broad Institute Genomics Platform"/>
            <person name="Cuomo C."/>
            <person name="de Hoog S."/>
            <person name="Gorbushina A."/>
            <person name="Stielow B."/>
            <person name="Teixiera M."/>
            <person name="Abouelleil A."/>
            <person name="Chapman S.B."/>
            <person name="Priest M."/>
            <person name="Young S.K."/>
            <person name="Wortman J."/>
            <person name="Nusbaum C."/>
            <person name="Birren B."/>
        </authorList>
    </citation>
    <scope>NUCLEOTIDE SEQUENCE [LARGE SCALE GENOMIC DNA]</scope>
    <source>
        <strain evidence="2 3">CBS 40295</strain>
    </source>
</reference>
<dbReference type="SUPFAM" id="SSF51735">
    <property type="entry name" value="NAD(P)-binding Rossmann-fold domains"/>
    <property type="match status" value="1"/>
</dbReference>
<sequence length="306" mass="34046">MLVMTGTTGHLGSRVLSSILDLGLIPSKDMVISSSNPDKVSSRARSAGIEIRRGDFTDPSSLERSFQGADALFLVSFPSPSIERWLHHQTAIDAAKRAGIKTIIYTSLMFGGESGLESIAGVQQAHIKTIEYLKQTGLNYVIVREGIYAESWWLYAGYQNAHFDKNDKSELRWVIPNDGPVSWVSWDDLGEGTALILADYQRYSGQTLRLTGPRATDIRGVAKMVESRTQRTVKVEIVGKDVAEKYHKFEKCSLPKDSFWMIESWVGWHDALARGEAATVDPLLQNLLGRPPKGMEEMADQLFQPV</sequence>